<dbReference type="GO" id="GO:0000184">
    <property type="term" value="P:nuclear-transcribed mRNA catabolic process, nonsense-mediated decay"/>
    <property type="evidence" value="ECO:0007669"/>
    <property type="project" value="InterPro"/>
</dbReference>
<organism evidence="20 22">
    <name type="scientific">Arctia plantaginis</name>
    <name type="common">Wood tiger moth</name>
    <name type="synonym">Phalaena plantaginis</name>
    <dbReference type="NCBI Taxonomy" id="874455"/>
    <lineage>
        <taxon>Eukaryota</taxon>
        <taxon>Metazoa</taxon>
        <taxon>Ecdysozoa</taxon>
        <taxon>Arthropoda</taxon>
        <taxon>Hexapoda</taxon>
        <taxon>Insecta</taxon>
        <taxon>Pterygota</taxon>
        <taxon>Neoptera</taxon>
        <taxon>Endopterygota</taxon>
        <taxon>Lepidoptera</taxon>
        <taxon>Glossata</taxon>
        <taxon>Ditrysia</taxon>
        <taxon>Noctuoidea</taxon>
        <taxon>Erebidae</taxon>
        <taxon>Arctiinae</taxon>
        <taxon>Arctia</taxon>
    </lineage>
</organism>
<evidence type="ECO:0000256" key="9">
    <source>
        <dbReference type="ARBA" id="ARBA00022801"/>
    </source>
</evidence>
<dbReference type="Proteomes" id="UP000494256">
    <property type="component" value="Unassembled WGS sequence"/>
</dbReference>
<evidence type="ECO:0000256" key="12">
    <source>
        <dbReference type="ARBA" id="ARBA00023242"/>
    </source>
</evidence>
<feature type="compositionally biased region" description="Polar residues" evidence="17">
    <location>
        <begin position="430"/>
        <end position="446"/>
    </location>
</feature>
<keyword evidence="7" id="KW-0597">Phosphoprotein</keyword>
<evidence type="ECO:0000256" key="2">
    <source>
        <dbReference type="ARBA" id="ARBA00001946"/>
    </source>
</evidence>
<accession>A0A8S1AW29</accession>
<reference evidence="21 22" key="1">
    <citation type="submission" date="2020-04" db="EMBL/GenBank/DDBJ databases">
        <authorList>
            <person name="Wallbank WR R."/>
            <person name="Pardo Diaz C."/>
            <person name="Kozak K."/>
            <person name="Martin S."/>
            <person name="Jiggins C."/>
            <person name="Moest M."/>
            <person name="Warren A I."/>
            <person name="Byers J.R.P. K."/>
            <person name="Montejo-Kovacevich G."/>
            <person name="Yen C E."/>
        </authorList>
    </citation>
    <scope>NUCLEOTIDE SEQUENCE [LARGE SCALE GENOMIC DNA]</scope>
</reference>
<keyword evidence="11" id="KW-0464">Manganese</keyword>
<name>A0A8S1AW29_ARCPL</name>
<dbReference type="GO" id="GO:0000290">
    <property type="term" value="P:deadenylation-dependent decapping of nuclear-transcribed mRNA"/>
    <property type="evidence" value="ECO:0007669"/>
    <property type="project" value="InterPro"/>
</dbReference>
<evidence type="ECO:0000256" key="11">
    <source>
        <dbReference type="ARBA" id="ARBA00023211"/>
    </source>
</evidence>
<evidence type="ECO:0000313" key="22">
    <source>
        <dbReference type="Proteomes" id="UP000494256"/>
    </source>
</evidence>
<dbReference type="Pfam" id="PF05026">
    <property type="entry name" value="DCP2"/>
    <property type="match status" value="1"/>
</dbReference>
<keyword evidence="10" id="KW-0694">RNA-binding</keyword>
<sequence>MGSTGYHRNEIQHSIPIDILDDLCSRFIINLPPEDRGNLVRICFQIELAHWFYLDYYCTDESARLNPCGIREFAAHIFQHVPQLREHVSSLDAVLDNWREYKQTVPTYGAILLDTELTHVLLVQSYWTKASWGFPKGKVNEDEEPWKCAAREVLEETGFDISKLINKNDYIEAIIHEQIVRLYIIGYIPRDTKFQPRTRNEIKACEWFPLADLPANKKDMTPKVKMGVSPNAFFMVLPFVKRMRRWVSERMSKVFTNTRRTRHKSMGDIESSTSKNKNKSISQGLQNEIHEFQQQSHSETKHFKGHVNPNNYGNHGNSHVNHGNNHLIHSNSHVNHGNNHGNHGNTHNNHGNNQGSNQGTGHGNNQGTSHGNNQGTGHGNNQGTSNGHNHGTGHGNNQGTNHGLNQGTGHGHNQGTGHGYNPGTGHGHSHSNTPGSVAKTTPNPNSSRKERKIAKRQLFTPQNTNSNNFSQVQKDSSPNNESQDDIFFSFVAPSWANFKFDRRAILDCLT</sequence>
<evidence type="ECO:0000256" key="13">
    <source>
        <dbReference type="ARBA" id="ARBA00047661"/>
    </source>
</evidence>
<evidence type="ECO:0000256" key="3">
    <source>
        <dbReference type="ARBA" id="ARBA00004123"/>
    </source>
</evidence>
<comment type="catalytic activity">
    <reaction evidence="13">
        <text>a 5'-end (N(7)-methyl 5'-triphosphoguanosine)-ribonucleoside in mRNA + H2O = N(7)-methyl-GDP + a 5'-end phospho-ribonucleoside in mRNA + 2 H(+)</text>
        <dbReference type="Rhea" id="RHEA:67484"/>
        <dbReference type="Rhea" id="RHEA-COMP:15692"/>
        <dbReference type="Rhea" id="RHEA-COMP:17167"/>
        <dbReference type="ChEBI" id="CHEBI:15377"/>
        <dbReference type="ChEBI" id="CHEBI:15378"/>
        <dbReference type="ChEBI" id="CHEBI:63714"/>
        <dbReference type="ChEBI" id="CHEBI:138282"/>
        <dbReference type="ChEBI" id="CHEBI:156461"/>
        <dbReference type="EC" id="3.6.1.62"/>
    </reaction>
    <physiologicalReaction direction="left-to-right" evidence="13">
        <dbReference type="Rhea" id="RHEA:67485"/>
    </physiologicalReaction>
</comment>
<comment type="function">
    <text evidence="14">Decapping metalloenzyme that catalyzes the cleavage of the cap structure on mRNAs. Removes the 7-methyl guanine cap structure from mRNA molecules, yielding a 5'-phosphorylated mRNA fragment and 7m-GDP. Necessary for the degradation of mRNAs, both in normal mRNA turnover and in nonsense-mediated mRNA decay. Plays a role in replication-dependent histone mRNA degradation. Has higher activity towards mRNAs that lack a poly(A) tail. Has no activity towards a cap structure lacking an RNA moiety. The presence of a N(6)-methyladenosine methylation at the second transcribed position of mRNAs (N(6),2'-O-dimethyladenosine cap; m6A(m)) provides resistance to DCP2-mediated decapping. Blocks autophagy in nutrient-rich conditions by repressing the expression of ATG-related genes through degradation of their transcripts.</text>
</comment>
<dbReference type="SUPFAM" id="SSF55811">
    <property type="entry name" value="Nudix"/>
    <property type="match status" value="1"/>
</dbReference>
<dbReference type="EMBL" id="CADEBC010000520">
    <property type="protein sequence ID" value="CAB3244154.1"/>
    <property type="molecule type" value="Genomic_DNA"/>
</dbReference>
<dbReference type="InterPro" id="IPR044099">
    <property type="entry name" value="Dcp2_NUDIX"/>
</dbReference>
<dbReference type="Proteomes" id="UP000494106">
    <property type="component" value="Unassembled WGS sequence"/>
</dbReference>
<evidence type="ECO:0000256" key="15">
    <source>
        <dbReference type="ARBA" id="ARBA00068566"/>
    </source>
</evidence>
<comment type="subcellular location">
    <subcellularLocation>
        <location evidence="4">Cytoplasm</location>
        <location evidence="4">P-body</location>
    </subcellularLocation>
    <subcellularLocation>
        <location evidence="3">Nucleus</location>
    </subcellularLocation>
</comment>
<dbReference type="PANTHER" id="PTHR23114:SF17">
    <property type="entry name" value="M7GPPPN-MRNA HYDROLASE"/>
    <property type="match status" value="1"/>
</dbReference>
<evidence type="ECO:0000256" key="6">
    <source>
        <dbReference type="ARBA" id="ARBA00022490"/>
    </source>
</evidence>
<gene>
    <name evidence="20" type="ORF">APLA_LOCUS14496</name>
    <name evidence="19" type="ORF">APLA_LOCUS9825</name>
</gene>
<dbReference type="PROSITE" id="PS00893">
    <property type="entry name" value="NUDIX_BOX"/>
    <property type="match status" value="1"/>
</dbReference>
<dbReference type="InterPro" id="IPR015797">
    <property type="entry name" value="NUDIX_hydrolase-like_dom_sf"/>
</dbReference>
<evidence type="ECO:0000256" key="17">
    <source>
        <dbReference type="SAM" id="MobiDB-lite"/>
    </source>
</evidence>
<dbReference type="FunFam" id="1.10.10.1050:FF:000001">
    <property type="entry name" value="M7GpppN-mRNA hydrolase isoform 2"/>
    <property type="match status" value="1"/>
</dbReference>
<feature type="region of interest" description="Disordered" evidence="17">
    <location>
        <begin position="257"/>
        <end position="481"/>
    </location>
</feature>
<dbReference type="CDD" id="cd03672">
    <property type="entry name" value="NUDIX_Dcp2p_Nudt20"/>
    <property type="match status" value="1"/>
</dbReference>
<dbReference type="Gene3D" id="1.10.10.1050">
    <property type="entry name" value="Dcp2, box A domain"/>
    <property type="match status" value="1"/>
</dbReference>
<dbReference type="AlphaFoldDB" id="A0A8S1AW29"/>
<feature type="compositionally biased region" description="Gly residues" evidence="17">
    <location>
        <begin position="406"/>
        <end position="426"/>
    </location>
</feature>
<evidence type="ECO:0000256" key="1">
    <source>
        <dbReference type="ARBA" id="ARBA00001936"/>
    </source>
</evidence>
<evidence type="ECO:0000313" key="21">
    <source>
        <dbReference type="Proteomes" id="UP000494106"/>
    </source>
</evidence>
<keyword evidence="12" id="KW-0539">Nucleus</keyword>
<evidence type="ECO:0000256" key="8">
    <source>
        <dbReference type="ARBA" id="ARBA00022723"/>
    </source>
</evidence>
<dbReference type="PROSITE" id="PS51462">
    <property type="entry name" value="NUDIX"/>
    <property type="match status" value="1"/>
</dbReference>
<dbReference type="InterPro" id="IPR036189">
    <property type="entry name" value="DCP2_BoxA_sf"/>
</dbReference>
<evidence type="ECO:0000313" key="20">
    <source>
        <dbReference type="EMBL" id="CAB3253932.1"/>
    </source>
</evidence>
<evidence type="ECO:0000256" key="4">
    <source>
        <dbReference type="ARBA" id="ARBA00004201"/>
    </source>
</evidence>
<comment type="cofactor">
    <cofactor evidence="2">
        <name>Mg(2+)</name>
        <dbReference type="ChEBI" id="CHEBI:18420"/>
    </cofactor>
</comment>
<dbReference type="InterPro" id="IPR020084">
    <property type="entry name" value="NUDIX_hydrolase_CS"/>
</dbReference>
<evidence type="ECO:0000256" key="5">
    <source>
        <dbReference type="ARBA" id="ARBA00005279"/>
    </source>
</evidence>
<dbReference type="OrthoDB" id="18996at2759"/>
<keyword evidence="6" id="KW-0963">Cytoplasm</keyword>
<dbReference type="GO" id="GO:0003723">
    <property type="term" value="F:RNA binding"/>
    <property type="evidence" value="ECO:0007669"/>
    <property type="project" value="UniProtKB-KW"/>
</dbReference>
<evidence type="ECO:0000256" key="14">
    <source>
        <dbReference type="ARBA" id="ARBA00060003"/>
    </source>
</evidence>
<dbReference type="InterPro" id="IPR000086">
    <property type="entry name" value="NUDIX_hydrolase_dom"/>
</dbReference>
<dbReference type="FunFam" id="3.90.79.10:FF:000003">
    <property type="entry name" value="M7GpppN-mRNA hydrolase isoform 2"/>
    <property type="match status" value="1"/>
</dbReference>
<dbReference type="GO" id="GO:0140933">
    <property type="term" value="F:5'-(N(7)-methylguanosine 5'-triphospho)-[mRNA] hydrolase activity"/>
    <property type="evidence" value="ECO:0007669"/>
    <property type="project" value="UniProtKB-EC"/>
</dbReference>
<dbReference type="GO" id="GO:0030145">
    <property type="term" value="F:manganese ion binding"/>
    <property type="evidence" value="ECO:0007669"/>
    <property type="project" value="InterPro"/>
</dbReference>
<evidence type="ECO:0000259" key="18">
    <source>
        <dbReference type="PROSITE" id="PS51462"/>
    </source>
</evidence>
<comment type="caution">
    <text evidence="20">The sequence shown here is derived from an EMBL/GenBank/DDBJ whole genome shotgun (WGS) entry which is preliminary data.</text>
</comment>
<comment type="cofactor">
    <cofactor evidence="1">
        <name>Mn(2+)</name>
        <dbReference type="ChEBI" id="CHEBI:29035"/>
    </cofactor>
</comment>
<feature type="domain" description="Nudix hydrolase" evidence="18">
    <location>
        <begin position="103"/>
        <end position="234"/>
    </location>
</feature>
<keyword evidence="21" id="KW-1185">Reference proteome</keyword>
<evidence type="ECO:0000256" key="10">
    <source>
        <dbReference type="ARBA" id="ARBA00022884"/>
    </source>
</evidence>
<dbReference type="SUPFAM" id="SSF140586">
    <property type="entry name" value="Dcp2 domain-like"/>
    <property type="match status" value="1"/>
</dbReference>
<feature type="compositionally biased region" description="Polar residues" evidence="17">
    <location>
        <begin position="459"/>
        <end position="481"/>
    </location>
</feature>
<dbReference type="SMART" id="SM01125">
    <property type="entry name" value="DCP2"/>
    <property type="match status" value="1"/>
</dbReference>
<feature type="compositionally biased region" description="Low complexity" evidence="17">
    <location>
        <begin position="271"/>
        <end position="282"/>
    </location>
</feature>
<keyword evidence="9" id="KW-0378">Hydrolase</keyword>
<dbReference type="PANTHER" id="PTHR23114">
    <property type="entry name" value="M7GPPPN-MRNA HYDROLASE"/>
    <property type="match status" value="1"/>
</dbReference>
<dbReference type="Pfam" id="PF00293">
    <property type="entry name" value="NUDIX"/>
    <property type="match status" value="1"/>
</dbReference>
<evidence type="ECO:0000256" key="16">
    <source>
        <dbReference type="ARBA" id="ARBA00078183"/>
    </source>
</evidence>
<evidence type="ECO:0000313" key="19">
    <source>
        <dbReference type="EMBL" id="CAB3244154.1"/>
    </source>
</evidence>
<dbReference type="GO" id="GO:0005634">
    <property type="term" value="C:nucleus"/>
    <property type="evidence" value="ECO:0007669"/>
    <property type="project" value="UniProtKB-SubCell"/>
</dbReference>
<comment type="similarity">
    <text evidence="5">Belongs to the Nudix hydrolase family. DCP2 subfamily.</text>
</comment>
<dbReference type="EMBL" id="CADEBD010000393">
    <property type="protein sequence ID" value="CAB3253932.1"/>
    <property type="molecule type" value="Genomic_DNA"/>
</dbReference>
<proteinExistence type="inferred from homology"/>
<dbReference type="InterPro" id="IPR007722">
    <property type="entry name" value="DCP2_BoxA"/>
</dbReference>
<dbReference type="Gene3D" id="3.90.79.10">
    <property type="entry name" value="Nucleoside Triphosphate Pyrophosphohydrolase"/>
    <property type="match status" value="1"/>
</dbReference>
<evidence type="ECO:0000256" key="7">
    <source>
        <dbReference type="ARBA" id="ARBA00022553"/>
    </source>
</evidence>
<feature type="compositionally biased region" description="Low complexity" evidence="17">
    <location>
        <begin position="310"/>
        <end position="357"/>
    </location>
</feature>
<keyword evidence="8" id="KW-0479">Metal-binding</keyword>
<dbReference type="GO" id="GO:0000932">
    <property type="term" value="C:P-body"/>
    <property type="evidence" value="ECO:0007669"/>
    <property type="project" value="UniProtKB-SubCell"/>
</dbReference>
<protein>
    <recommendedName>
        <fullName evidence="15">m7GpppN-mRNA hydrolase</fullName>
    </recommendedName>
    <alternativeName>
        <fullName evidence="16">mRNA-decapping enzyme 2</fullName>
    </alternativeName>
</protein>